<dbReference type="CDD" id="cd06170">
    <property type="entry name" value="LuxR_C_like"/>
    <property type="match status" value="1"/>
</dbReference>
<keyword evidence="2" id="KW-0238">DNA-binding</keyword>
<sequence length="208" mass="23346">MSVSNFSNGFEEAHGIDPKDVKHINQVLALTHPDDMDFVVKAEDRASKFIYETIGSEHIKSYKVSYNFRFKTKKGSYEMFNHQSLILSVDEKGNLGKSLNIHTNIHHLGRKNNYKLSLLGLDGAPSYMNLDVLGGTDENECSKSFLLFSSREMEVIKLVAAGLQSLHIADKLNISPETVKSHRKNILSKSGCKNFKELVSQGVKEGWL</sequence>
<keyword evidence="3" id="KW-0804">Transcription</keyword>
<protein>
    <recommendedName>
        <fullName evidence="4">HTH luxR-type domain-containing protein</fullName>
    </recommendedName>
</protein>
<organism evidence="5 6">
    <name type="scientific">Litoribacter ruber</name>
    <dbReference type="NCBI Taxonomy" id="702568"/>
    <lineage>
        <taxon>Bacteria</taxon>
        <taxon>Pseudomonadati</taxon>
        <taxon>Bacteroidota</taxon>
        <taxon>Cytophagia</taxon>
        <taxon>Cytophagales</taxon>
        <taxon>Cyclobacteriaceae</taxon>
        <taxon>Litoribacter</taxon>
    </lineage>
</organism>
<dbReference type="GO" id="GO:0003677">
    <property type="term" value="F:DNA binding"/>
    <property type="evidence" value="ECO:0007669"/>
    <property type="project" value="UniProtKB-KW"/>
</dbReference>
<feature type="domain" description="HTH luxR-type" evidence="4">
    <location>
        <begin position="141"/>
        <end position="206"/>
    </location>
</feature>
<keyword evidence="6" id="KW-1185">Reference proteome</keyword>
<dbReference type="InterPro" id="IPR016032">
    <property type="entry name" value="Sig_transdc_resp-reg_C-effctor"/>
</dbReference>
<gene>
    <name evidence="5" type="ORF">KI659_07615</name>
</gene>
<dbReference type="SUPFAM" id="SSF46894">
    <property type="entry name" value="C-terminal effector domain of the bipartite response regulators"/>
    <property type="match status" value="1"/>
</dbReference>
<dbReference type="InterPro" id="IPR036388">
    <property type="entry name" value="WH-like_DNA-bd_sf"/>
</dbReference>
<dbReference type="PROSITE" id="PS00622">
    <property type="entry name" value="HTH_LUXR_1"/>
    <property type="match status" value="1"/>
</dbReference>
<evidence type="ECO:0000259" key="4">
    <source>
        <dbReference type="PROSITE" id="PS50043"/>
    </source>
</evidence>
<dbReference type="Gene3D" id="1.10.10.10">
    <property type="entry name" value="Winged helix-like DNA-binding domain superfamily/Winged helix DNA-binding domain"/>
    <property type="match status" value="1"/>
</dbReference>
<keyword evidence="1" id="KW-0805">Transcription regulation</keyword>
<dbReference type="Pfam" id="PF00196">
    <property type="entry name" value="GerE"/>
    <property type="match status" value="1"/>
</dbReference>
<dbReference type="PANTHER" id="PTHR44688:SF16">
    <property type="entry name" value="DNA-BINDING TRANSCRIPTIONAL ACTIVATOR DEVR_DOSR"/>
    <property type="match status" value="1"/>
</dbReference>
<name>A0AAP2G3V6_9BACT</name>
<dbReference type="PRINTS" id="PR00038">
    <property type="entry name" value="HTHLUXR"/>
</dbReference>
<evidence type="ECO:0000313" key="5">
    <source>
        <dbReference type="EMBL" id="MBS9523880.1"/>
    </source>
</evidence>
<reference evidence="5 6" key="1">
    <citation type="submission" date="2021-05" db="EMBL/GenBank/DDBJ databases">
        <authorList>
            <person name="Zhang Z.D."/>
            <person name="Osman G."/>
        </authorList>
    </citation>
    <scope>NUCLEOTIDE SEQUENCE [LARGE SCALE GENOMIC DNA]</scope>
    <source>
        <strain evidence="5 6">KCTC 32217</strain>
    </source>
</reference>
<comment type="caution">
    <text evidence="5">The sequence shown here is derived from an EMBL/GenBank/DDBJ whole genome shotgun (WGS) entry which is preliminary data.</text>
</comment>
<dbReference type="EMBL" id="JAHCMY010000003">
    <property type="protein sequence ID" value="MBS9523880.1"/>
    <property type="molecule type" value="Genomic_DNA"/>
</dbReference>
<proteinExistence type="predicted"/>
<evidence type="ECO:0000256" key="1">
    <source>
        <dbReference type="ARBA" id="ARBA00023015"/>
    </source>
</evidence>
<dbReference type="GO" id="GO:0006355">
    <property type="term" value="P:regulation of DNA-templated transcription"/>
    <property type="evidence" value="ECO:0007669"/>
    <property type="project" value="InterPro"/>
</dbReference>
<dbReference type="Proteomes" id="UP001319104">
    <property type="component" value="Unassembled WGS sequence"/>
</dbReference>
<accession>A0AAP2G3V6</accession>
<dbReference type="InterPro" id="IPR000792">
    <property type="entry name" value="Tscrpt_reg_LuxR_C"/>
</dbReference>
<dbReference type="SMART" id="SM00421">
    <property type="entry name" value="HTH_LUXR"/>
    <property type="match status" value="1"/>
</dbReference>
<dbReference type="AlphaFoldDB" id="A0AAP2G3V6"/>
<evidence type="ECO:0000256" key="3">
    <source>
        <dbReference type="ARBA" id="ARBA00023163"/>
    </source>
</evidence>
<evidence type="ECO:0000256" key="2">
    <source>
        <dbReference type="ARBA" id="ARBA00023125"/>
    </source>
</evidence>
<dbReference type="Gene3D" id="3.30.450.20">
    <property type="entry name" value="PAS domain"/>
    <property type="match status" value="1"/>
</dbReference>
<evidence type="ECO:0000313" key="6">
    <source>
        <dbReference type="Proteomes" id="UP001319104"/>
    </source>
</evidence>
<dbReference type="PANTHER" id="PTHR44688">
    <property type="entry name" value="DNA-BINDING TRANSCRIPTIONAL ACTIVATOR DEVR_DOSR"/>
    <property type="match status" value="1"/>
</dbReference>
<dbReference type="PROSITE" id="PS50043">
    <property type="entry name" value="HTH_LUXR_2"/>
    <property type="match status" value="1"/>
</dbReference>